<evidence type="ECO:0000256" key="1">
    <source>
        <dbReference type="ARBA" id="ARBA00004245"/>
    </source>
</evidence>
<dbReference type="InterPro" id="IPR019748">
    <property type="entry name" value="FERM_central"/>
</dbReference>
<dbReference type="SMART" id="SM01196">
    <property type="entry name" value="FERM_C"/>
    <property type="match status" value="1"/>
</dbReference>
<dbReference type="Pfam" id="PF09379">
    <property type="entry name" value="FERM_N"/>
    <property type="match status" value="1"/>
</dbReference>
<dbReference type="InterPro" id="IPR019749">
    <property type="entry name" value="Band_41_domain"/>
</dbReference>
<dbReference type="SMART" id="SM00295">
    <property type="entry name" value="B41"/>
    <property type="match status" value="1"/>
</dbReference>
<evidence type="ECO:0000256" key="5">
    <source>
        <dbReference type="ARBA" id="ARBA00022553"/>
    </source>
</evidence>
<dbReference type="FunFam" id="1.20.80.10:FF:000003">
    <property type="entry name" value="Tyrosine-protein phosphatase non-receptor type 4"/>
    <property type="match status" value="1"/>
</dbReference>
<dbReference type="Gene3D" id="1.20.80.10">
    <property type="match status" value="1"/>
</dbReference>
<dbReference type="PANTHER" id="PTHR45706">
    <property type="entry name" value="TYROSINE-PROTEIN PHOSPHATASE"/>
    <property type="match status" value="1"/>
</dbReference>
<evidence type="ECO:0000259" key="13">
    <source>
        <dbReference type="PROSITE" id="PS50106"/>
    </source>
</evidence>
<feature type="compositionally biased region" description="Polar residues" evidence="9">
    <location>
        <begin position="430"/>
        <end position="443"/>
    </location>
</feature>
<feature type="domain" description="Tyrosine specific protein phosphatases" evidence="11">
    <location>
        <begin position="950"/>
        <end position="1024"/>
    </location>
</feature>
<dbReference type="InterPro" id="IPR016130">
    <property type="entry name" value="Tyr_Pase_AS"/>
</dbReference>
<feature type="compositionally biased region" description="Gly residues" evidence="9">
    <location>
        <begin position="607"/>
        <end position="617"/>
    </location>
</feature>
<keyword evidence="6" id="KW-0378">Hydrolase</keyword>
<evidence type="ECO:0000256" key="7">
    <source>
        <dbReference type="ARBA" id="ARBA00022912"/>
    </source>
</evidence>
<feature type="domain" description="PDZ" evidence="13">
    <location>
        <begin position="641"/>
        <end position="718"/>
    </location>
</feature>
<dbReference type="InterPro" id="IPR036034">
    <property type="entry name" value="PDZ_sf"/>
</dbReference>
<dbReference type="SUPFAM" id="SSF50729">
    <property type="entry name" value="PH domain-like"/>
    <property type="match status" value="1"/>
</dbReference>
<organism evidence="14 15">
    <name type="scientific">Trichinella papuae</name>
    <dbReference type="NCBI Taxonomy" id="268474"/>
    <lineage>
        <taxon>Eukaryota</taxon>
        <taxon>Metazoa</taxon>
        <taxon>Ecdysozoa</taxon>
        <taxon>Nematoda</taxon>
        <taxon>Enoplea</taxon>
        <taxon>Dorylaimia</taxon>
        <taxon>Trichinellida</taxon>
        <taxon>Trichinellidae</taxon>
        <taxon>Trichinella</taxon>
    </lineage>
</organism>
<dbReference type="PROSITE" id="PS00660">
    <property type="entry name" value="FERM_1"/>
    <property type="match status" value="1"/>
</dbReference>
<comment type="subcellular location">
    <subcellularLocation>
        <location evidence="1">Cytoplasm</location>
        <location evidence="1">Cytoskeleton</location>
    </subcellularLocation>
</comment>
<dbReference type="PRINTS" id="PR00700">
    <property type="entry name" value="PRTYPHPHTASE"/>
</dbReference>
<feature type="domain" description="Tyrosine-protein phosphatase" evidence="10">
    <location>
        <begin position="775"/>
        <end position="1033"/>
    </location>
</feature>
<dbReference type="Proteomes" id="UP000054843">
    <property type="component" value="Unassembled WGS sequence"/>
</dbReference>
<evidence type="ECO:0000256" key="3">
    <source>
        <dbReference type="ARBA" id="ARBA00013064"/>
    </source>
</evidence>
<keyword evidence="4" id="KW-0963">Cytoplasm</keyword>
<dbReference type="CDD" id="cd14541">
    <property type="entry name" value="PTPc-N3_4"/>
    <property type="match status" value="1"/>
</dbReference>
<dbReference type="InterPro" id="IPR011993">
    <property type="entry name" value="PH-like_dom_sf"/>
</dbReference>
<dbReference type="GO" id="GO:0016020">
    <property type="term" value="C:membrane"/>
    <property type="evidence" value="ECO:0007669"/>
    <property type="project" value="UniProtKB-ARBA"/>
</dbReference>
<keyword evidence="5" id="KW-0597">Phosphoprotein</keyword>
<dbReference type="InterPro" id="IPR041783">
    <property type="entry name" value="PTPN3/4_FERM_C"/>
</dbReference>
<dbReference type="SUPFAM" id="SSF54236">
    <property type="entry name" value="Ubiquitin-like"/>
    <property type="match status" value="1"/>
</dbReference>
<dbReference type="PROSITE" id="PS50056">
    <property type="entry name" value="TYR_PHOSPHATASE_2"/>
    <property type="match status" value="1"/>
</dbReference>
<keyword evidence="7" id="KW-0904">Protein phosphatase</keyword>
<dbReference type="InterPro" id="IPR000387">
    <property type="entry name" value="Tyr_Pase_dom"/>
</dbReference>
<feature type="compositionally biased region" description="Polar residues" evidence="9">
    <location>
        <begin position="387"/>
        <end position="398"/>
    </location>
</feature>
<dbReference type="FunFam" id="3.10.20.90:FF:000039">
    <property type="entry name" value="Tyrosine-protein phosphatase non-receptor type"/>
    <property type="match status" value="1"/>
</dbReference>
<dbReference type="EC" id="3.1.3.48" evidence="3"/>
<dbReference type="GO" id="GO:0004725">
    <property type="term" value="F:protein tyrosine phosphatase activity"/>
    <property type="evidence" value="ECO:0007669"/>
    <property type="project" value="UniProtKB-EC"/>
</dbReference>
<dbReference type="PROSITE" id="PS50055">
    <property type="entry name" value="TYR_PHOSPHATASE_PTP"/>
    <property type="match status" value="1"/>
</dbReference>
<dbReference type="InterPro" id="IPR014847">
    <property type="entry name" value="FA"/>
</dbReference>
<keyword evidence="8" id="KW-0206">Cytoskeleton</keyword>
<dbReference type="InterPro" id="IPR029021">
    <property type="entry name" value="Prot-tyrosine_phosphatase-like"/>
</dbReference>
<accession>A0A0V1N951</accession>
<dbReference type="CDD" id="cd13189">
    <property type="entry name" value="FERM_C_PTPN4_PTPN3_like"/>
    <property type="match status" value="1"/>
</dbReference>
<dbReference type="EMBL" id="JYDO01000003">
    <property type="protein sequence ID" value="KRZ80364.1"/>
    <property type="molecule type" value="Genomic_DNA"/>
</dbReference>
<dbReference type="InterPro" id="IPR029071">
    <property type="entry name" value="Ubiquitin-like_domsf"/>
</dbReference>
<evidence type="ECO:0000259" key="11">
    <source>
        <dbReference type="PROSITE" id="PS50056"/>
    </source>
</evidence>
<dbReference type="Pfam" id="PF00595">
    <property type="entry name" value="PDZ"/>
    <property type="match status" value="1"/>
</dbReference>
<name>A0A0V1N951_9BILA</name>
<dbReference type="FunFam" id="2.30.42.10:FF:000045">
    <property type="entry name" value="Tyrosine-protein phosphatase non-receptor type"/>
    <property type="match status" value="1"/>
</dbReference>
<dbReference type="InterPro" id="IPR014352">
    <property type="entry name" value="FERM/acyl-CoA-bd_prot_sf"/>
</dbReference>
<evidence type="ECO:0000313" key="15">
    <source>
        <dbReference type="Proteomes" id="UP000054843"/>
    </source>
</evidence>
<feature type="region of interest" description="Disordered" evidence="9">
    <location>
        <begin position="594"/>
        <end position="618"/>
    </location>
</feature>
<dbReference type="CDD" id="cd17100">
    <property type="entry name" value="FERM_F1_PTPN3_like"/>
    <property type="match status" value="1"/>
</dbReference>
<dbReference type="InterPro" id="IPR000299">
    <property type="entry name" value="FERM_domain"/>
</dbReference>
<dbReference type="SUPFAM" id="SSF50156">
    <property type="entry name" value="PDZ domain-like"/>
    <property type="match status" value="1"/>
</dbReference>
<dbReference type="Pfam" id="PF00102">
    <property type="entry name" value="Y_phosphatase"/>
    <property type="match status" value="1"/>
</dbReference>
<evidence type="ECO:0000256" key="8">
    <source>
        <dbReference type="ARBA" id="ARBA00023212"/>
    </source>
</evidence>
<feature type="domain" description="FERM" evidence="12">
    <location>
        <begin position="28"/>
        <end position="315"/>
    </location>
</feature>
<dbReference type="Gene3D" id="3.90.190.10">
    <property type="entry name" value="Protein tyrosine phosphatase superfamily"/>
    <property type="match status" value="1"/>
</dbReference>
<dbReference type="SUPFAM" id="SSF47031">
    <property type="entry name" value="Second domain of FERM"/>
    <property type="match status" value="1"/>
</dbReference>
<dbReference type="GO" id="GO:0005856">
    <property type="term" value="C:cytoskeleton"/>
    <property type="evidence" value="ECO:0007669"/>
    <property type="project" value="UniProtKB-SubCell"/>
</dbReference>
<comment type="similarity">
    <text evidence="2">Belongs to the protein-tyrosine phosphatase family. Non-receptor class subfamily.</text>
</comment>
<dbReference type="PROSITE" id="PS50057">
    <property type="entry name" value="FERM_3"/>
    <property type="match status" value="1"/>
</dbReference>
<keyword evidence="15" id="KW-1185">Reference proteome</keyword>
<evidence type="ECO:0000313" key="14">
    <source>
        <dbReference type="EMBL" id="KRZ80364.1"/>
    </source>
</evidence>
<sequence length="1050" mass="116951">MLRFGSGIYNLRETEMIGDAGRSAHRTLHCTVHFLDGSQHDFELEKHALGQDLLNLSFEYLELLEKDYFGLQFTDLMPGPDSMRWLEPTKSIRKQMQCPPYILHFRVKFYVSDPSKLLEEYTRYHFYLQLRKDILDGHLVCPEPSLALLASYAVQSEFGDHSSEEHGDNYLSSFRFISKQSATFLQKVADLHKQHRGQTPADAEFNFLDHAKRLDTYGVELFHAKDGNLAEVQLGVGAFGVGLFQQTVRANTYPWSKIVKISFKRKQFFLQLKPEPVGFQKSADAVLSFTLSSTLTSKLLWKSCIEHHTFFRLVSPPAPVSKPLFAFGSRFRYSGRTEYQTLEEMKRRTRMQRPFTRFNSNGCFARSTICGGSTTYGRCKEAANFAGSPSTSGTNVHNSSAPSSSASFKHANSTVDGTPANGPCELIPSSAANSNGFEKQLPSSCKQQTDSLVRKMPLETTFGLGGTTVEIIDQSFDFPSTSAQQRSSASLGLSSSHFSTGTTVHHHRMFQSRIQDQGNAKVTFRRGACLNRFSPQCTLSGPTTISGAYHHHHHHPHHHQQQQQQTVCASCVGGMCASFGQRCVTVGRSTTSLLSSPGHHSVRSTNNGGGVGGGGGSASTLNNGTNAAANFQPGNDEALVTIRMRPDPQGRFGFNVKGGCDQNYPIIVSRVIPDSPADTCFPRLNEGDQVVAINGVEVSHCTHEQVVRYIRACKESVSQELVLVVRPNAYIGEDIEEPDLQYVPLTPHVADCVPRPDILHQSLLLLKDSLASGSAIVNFEKLYRKSPSMSINVALCAENVAKNRYQDISPYDKTRVIIKNGQNGDYINASFINMEIPSSGIVNRYIAAQGPLPHTTDDFWQVVWEQLCTTIVMLTATVERGRIKCHQYWPKLFETQRYGRLQVTCVRETETAVGRTREFSVVNTESNEERSVTHMQYSAWPDHGVPDDSKELIDFVVEVRQTRTGMVEPVIVHCSAGIGRTGVLILLETSMCLIEASEPIYPLEIVRNMRDQRAMLIQTAGQYKFACDAILKIYNEGIVKPLAEYQQQKQ</sequence>
<dbReference type="Gene3D" id="3.10.20.90">
    <property type="entry name" value="Phosphatidylinositol 3-kinase Catalytic Subunit, Chain A, domain 1"/>
    <property type="match status" value="1"/>
</dbReference>
<evidence type="ECO:0000256" key="2">
    <source>
        <dbReference type="ARBA" id="ARBA00009649"/>
    </source>
</evidence>
<dbReference type="Gene3D" id="2.30.29.30">
    <property type="entry name" value="Pleckstrin-homology domain (PH domain)/Phosphotyrosine-binding domain (PTB)"/>
    <property type="match status" value="1"/>
</dbReference>
<dbReference type="CDD" id="cd14473">
    <property type="entry name" value="FERM_B-lobe"/>
    <property type="match status" value="1"/>
</dbReference>
<dbReference type="SUPFAM" id="SSF52799">
    <property type="entry name" value="(Phosphotyrosine protein) phosphatases II"/>
    <property type="match status" value="1"/>
</dbReference>
<dbReference type="Pfam" id="PF08736">
    <property type="entry name" value="FA"/>
    <property type="match status" value="1"/>
</dbReference>
<dbReference type="PROSITE" id="PS50106">
    <property type="entry name" value="PDZ"/>
    <property type="match status" value="1"/>
</dbReference>
<dbReference type="SMART" id="SM01195">
    <property type="entry name" value="FA"/>
    <property type="match status" value="1"/>
</dbReference>
<evidence type="ECO:0000256" key="9">
    <source>
        <dbReference type="SAM" id="MobiDB-lite"/>
    </source>
</evidence>
<dbReference type="PANTHER" id="PTHR45706:SF4">
    <property type="entry name" value="TYROSINE-PROTEIN PHOSPHATASE"/>
    <property type="match status" value="1"/>
</dbReference>
<reference evidence="14 15" key="1">
    <citation type="submission" date="2015-01" db="EMBL/GenBank/DDBJ databases">
        <title>Evolution of Trichinella species and genotypes.</title>
        <authorList>
            <person name="Korhonen P.K."/>
            <person name="Edoardo P."/>
            <person name="Giuseppe L.R."/>
            <person name="Gasser R.B."/>
        </authorList>
    </citation>
    <scope>NUCLEOTIDE SEQUENCE [LARGE SCALE GENOMIC DNA]</scope>
    <source>
        <strain evidence="14">ISS1980</strain>
    </source>
</reference>
<dbReference type="SMART" id="SM00194">
    <property type="entry name" value="PTPc"/>
    <property type="match status" value="1"/>
</dbReference>
<dbReference type="CDD" id="cd06706">
    <property type="entry name" value="PDZ_PTPN3-4-like"/>
    <property type="match status" value="1"/>
</dbReference>
<dbReference type="InterPro" id="IPR003595">
    <property type="entry name" value="Tyr_Pase_cat"/>
</dbReference>
<dbReference type="PROSITE" id="PS00661">
    <property type="entry name" value="FERM_2"/>
    <property type="match status" value="1"/>
</dbReference>
<dbReference type="FunFam" id="2.30.29.30:FF:000002">
    <property type="entry name" value="Band 4.1-like protein 5 isoform 1"/>
    <property type="match status" value="1"/>
</dbReference>
<evidence type="ECO:0000256" key="6">
    <source>
        <dbReference type="ARBA" id="ARBA00022801"/>
    </source>
</evidence>
<dbReference type="Pfam" id="PF00373">
    <property type="entry name" value="FERM_M"/>
    <property type="match status" value="1"/>
</dbReference>
<feature type="region of interest" description="Disordered" evidence="9">
    <location>
        <begin position="387"/>
        <end position="443"/>
    </location>
</feature>
<dbReference type="AlphaFoldDB" id="A0A0V1N951"/>
<dbReference type="Gene3D" id="2.30.42.10">
    <property type="match status" value="1"/>
</dbReference>
<dbReference type="PROSITE" id="PS00383">
    <property type="entry name" value="TYR_PHOSPHATASE_1"/>
    <property type="match status" value="1"/>
</dbReference>
<comment type="caution">
    <text evidence="14">The sequence shown here is derived from an EMBL/GenBank/DDBJ whole genome shotgun (WGS) entry which is preliminary data.</text>
</comment>
<dbReference type="InterPro" id="IPR019747">
    <property type="entry name" value="FERM_CS"/>
</dbReference>
<dbReference type="InterPro" id="IPR018980">
    <property type="entry name" value="FERM_PH-like_C"/>
</dbReference>
<dbReference type="InterPro" id="IPR035963">
    <property type="entry name" value="FERM_2"/>
</dbReference>
<dbReference type="InterPro" id="IPR001478">
    <property type="entry name" value="PDZ"/>
</dbReference>
<dbReference type="InterPro" id="IPR018979">
    <property type="entry name" value="FERM_N"/>
</dbReference>
<dbReference type="SMART" id="SM00404">
    <property type="entry name" value="PTPc_motif"/>
    <property type="match status" value="1"/>
</dbReference>
<evidence type="ECO:0000259" key="12">
    <source>
        <dbReference type="PROSITE" id="PS50057"/>
    </source>
</evidence>
<gene>
    <name evidence="14" type="primary">ptp-1</name>
    <name evidence="14" type="ORF">T10_13014</name>
</gene>
<dbReference type="Pfam" id="PF09380">
    <property type="entry name" value="FERM_C"/>
    <property type="match status" value="1"/>
</dbReference>
<evidence type="ECO:0000256" key="4">
    <source>
        <dbReference type="ARBA" id="ARBA00022490"/>
    </source>
</evidence>
<protein>
    <recommendedName>
        <fullName evidence="3">protein-tyrosine-phosphatase</fullName>
        <ecNumber evidence="3">3.1.3.48</ecNumber>
    </recommendedName>
</protein>
<dbReference type="InterPro" id="IPR000242">
    <property type="entry name" value="PTP_cat"/>
</dbReference>
<proteinExistence type="inferred from homology"/>
<dbReference type="PRINTS" id="PR00935">
    <property type="entry name" value="BAND41"/>
</dbReference>
<evidence type="ECO:0000259" key="10">
    <source>
        <dbReference type="PROSITE" id="PS50055"/>
    </source>
</evidence>
<dbReference type="SMART" id="SM00228">
    <property type="entry name" value="PDZ"/>
    <property type="match status" value="1"/>
</dbReference>